<evidence type="ECO:0000256" key="4">
    <source>
        <dbReference type="PROSITE-ProRule" id="PRU00175"/>
    </source>
</evidence>
<sequence>MGSDQSSPKPDRKNSGKQLIPPELKTTHNLYSHYRWSKQQINNLIENGIVSPMYPPSETPDGDKVFCAICYSYYQKVNLTGCCNHQICSECLAAVVDPPPAHRVCPFCKKEDFQIIPFISSTNGGKNNDGDDPEFLDFQEKQRQGLADVHIDPNRNGNQCSEKARAIAQQYNLNPFDVDVYLNAGIPEEEIIANLSAQ</sequence>
<keyword evidence="3" id="KW-0862">Zinc</keyword>
<dbReference type="PROSITE" id="PS50089">
    <property type="entry name" value="ZF_RING_2"/>
    <property type="match status" value="1"/>
</dbReference>
<dbReference type="Proteomes" id="UP001470230">
    <property type="component" value="Unassembled WGS sequence"/>
</dbReference>
<keyword evidence="8" id="KW-1185">Reference proteome</keyword>
<keyword evidence="2 4" id="KW-0863">Zinc-finger</keyword>
<dbReference type="InterPro" id="IPR017907">
    <property type="entry name" value="Znf_RING_CS"/>
</dbReference>
<evidence type="ECO:0000313" key="7">
    <source>
        <dbReference type="EMBL" id="KAK8883211.1"/>
    </source>
</evidence>
<keyword evidence="1" id="KW-0479">Metal-binding</keyword>
<evidence type="ECO:0000256" key="3">
    <source>
        <dbReference type="ARBA" id="ARBA00022833"/>
    </source>
</evidence>
<accession>A0ABR2JWE9</accession>
<dbReference type="EMBL" id="JAPFFF010000009">
    <property type="protein sequence ID" value="KAK8883211.1"/>
    <property type="molecule type" value="Genomic_DNA"/>
</dbReference>
<evidence type="ECO:0000313" key="8">
    <source>
        <dbReference type="Proteomes" id="UP001470230"/>
    </source>
</evidence>
<feature type="domain" description="RING-type" evidence="6">
    <location>
        <begin position="67"/>
        <end position="109"/>
    </location>
</feature>
<protein>
    <recommendedName>
        <fullName evidence="6">RING-type domain-containing protein</fullName>
    </recommendedName>
</protein>
<comment type="caution">
    <text evidence="7">The sequence shown here is derived from an EMBL/GenBank/DDBJ whole genome shotgun (WGS) entry which is preliminary data.</text>
</comment>
<reference evidence="7 8" key="1">
    <citation type="submission" date="2024-04" db="EMBL/GenBank/DDBJ databases">
        <title>Tritrichomonas musculus Genome.</title>
        <authorList>
            <person name="Alves-Ferreira E."/>
            <person name="Grigg M."/>
            <person name="Lorenzi H."/>
            <person name="Galac M."/>
        </authorList>
    </citation>
    <scope>NUCLEOTIDE SEQUENCE [LARGE SCALE GENOMIC DNA]</scope>
    <source>
        <strain evidence="7 8">EAF2021</strain>
    </source>
</reference>
<organism evidence="7 8">
    <name type="scientific">Tritrichomonas musculus</name>
    <dbReference type="NCBI Taxonomy" id="1915356"/>
    <lineage>
        <taxon>Eukaryota</taxon>
        <taxon>Metamonada</taxon>
        <taxon>Parabasalia</taxon>
        <taxon>Tritrichomonadida</taxon>
        <taxon>Tritrichomonadidae</taxon>
        <taxon>Tritrichomonas</taxon>
    </lineage>
</organism>
<feature type="region of interest" description="Disordered" evidence="5">
    <location>
        <begin position="1"/>
        <end position="21"/>
    </location>
</feature>
<dbReference type="InterPro" id="IPR001841">
    <property type="entry name" value="Znf_RING"/>
</dbReference>
<gene>
    <name evidence="7" type="ORF">M9Y10_045862</name>
</gene>
<dbReference type="InterPro" id="IPR013083">
    <property type="entry name" value="Znf_RING/FYVE/PHD"/>
</dbReference>
<evidence type="ECO:0000256" key="2">
    <source>
        <dbReference type="ARBA" id="ARBA00022771"/>
    </source>
</evidence>
<evidence type="ECO:0000256" key="5">
    <source>
        <dbReference type="SAM" id="MobiDB-lite"/>
    </source>
</evidence>
<evidence type="ECO:0000256" key="1">
    <source>
        <dbReference type="ARBA" id="ARBA00022723"/>
    </source>
</evidence>
<dbReference type="PROSITE" id="PS00518">
    <property type="entry name" value="ZF_RING_1"/>
    <property type="match status" value="1"/>
</dbReference>
<proteinExistence type="predicted"/>
<dbReference type="SUPFAM" id="SSF57850">
    <property type="entry name" value="RING/U-box"/>
    <property type="match status" value="1"/>
</dbReference>
<name>A0ABR2JWE9_9EUKA</name>
<evidence type="ECO:0000259" key="6">
    <source>
        <dbReference type="PROSITE" id="PS50089"/>
    </source>
</evidence>
<dbReference type="Gene3D" id="3.30.40.10">
    <property type="entry name" value="Zinc/RING finger domain, C3HC4 (zinc finger)"/>
    <property type="match status" value="1"/>
</dbReference>